<gene>
    <name evidence="2" type="ORF">ECRASSUSDP1_LOCUS27668</name>
</gene>
<dbReference type="EMBL" id="CAMPGE010028548">
    <property type="protein sequence ID" value="CAI2386067.1"/>
    <property type="molecule type" value="Genomic_DNA"/>
</dbReference>
<evidence type="ECO:0000313" key="3">
    <source>
        <dbReference type="Proteomes" id="UP001295684"/>
    </source>
</evidence>
<accession>A0AAD1Y7L4</accession>
<evidence type="ECO:0000256" key="1">
    <source>
        <dbReference type="SAM" id="MobiDB-lite"/>
    </source>
</evidence>
<comment type="caution">
    <text evidence="2">The sequence shown here is derived from an EMBL/GenBank/DDBJ whole genome shotgun (WGS) entry which is preliminary data.</text>
</comment>
<name>A0AAD1Y7L4_EUPCR</name>
<feature type="region of interest" description="Disordered" evidence="1">
    <location>
        <begin position="78"/>
        <end position="98"/>
    </location>
</feature>
<keyword evidence="3" id="KW-1185">Reference proteome</keyword>
<dbReference type="Proteomes" id="UP001295684">
    <property type="component" value="Unassembled WGS sequence"/>
</dbReference>
<evidence type="ECO:0000313" key="2">
    <source>
        <dbReference type="EMBL" id="CAI2386067.1"/>
    </source>
</evidence>
<sequence>MLPKQYSYYYRYILYGFIAYKTFQCYDKLKAMLALQQTKMQLVSDRSIKLKLSTGTEGLDMVSSELIQDVIMKRLVENEDGQGSQMPVREDDDAINLS</sequence>
<reference evidence="2" key="1">
    <citation type="submission" date="2023-07" db="EMBL/GenBank/DDBJ databases">
        <authorList>
            <consortium name="AG Swart"/>
            <person name="Singh M."/>
            <person name="Singh A."/>
            <person name="Seah K."/>
            <person name="Emmerich C."/>
        </authorList>
    </citation>
    <scope>NUCLEOTIDE SEQUENCE</scope>
    <source>
        <strain evidence="2">DP1</strain>
    </source>
</reference>
<organism evidence="2 3">
    <name type="scientific">Euplotes crassus</name>
    <dbReference type="NCBI Taxonomy" id="5936"/>
    <lineage>
        <taxon>Eukaryota</taxon>
        <taxon>Sar</taxon>
        <taxon>Alveolata</taxon>
        <taxon>Ciliophora</taxon>
        <taxon>Intramacronucleata</taxon>
        <taxon>Spirotrichea</taxon>
        <taxon>Hypotrichia</taxon>
        <taxon>Euplotida</taxon>
        <taxon>Euplotidae</taxon>
        <taxon>Moneuplotes</taxon>
    </lineage>
</organism>
<dbReference type="AlphaFoldDB" id="A0AAD1Y7L4"/>
<protein>
    <submittedName>
        <fullName evidence="2">Uncharacterized protein</fullName>
    </submittedName>
</protein>
<proteinExistence type="predicted"/>